<accession>A0A8S4MMY1</accession>
<dbReference type="EMBL" id="CAKMNS010000198">
    <property type="protein sequence ID" value="CAH1277207.1"/>
    <property type="molecule type" value="Genomic_DNA"/>
</dbReference>
<evidence type="ECO:0000313" key="1">
    <source>
        <dbReference type="EMBL" id="CAH1277207.1"/>
    </source>
</evidence>
<proteinExistence type="predicted"/>
<sequence>MEEDIDEDDSEDDENVITDEEITASQAVNDQTMHMANIAVEASVFDQGKEKPRKRFTVSDAAVVAGQVESTRVEAMADMFGGMTGPHVASVVCSGAGKLRPWPLPMTPTTAQDVCRRERRLLIAVVDLTPEMENTSLARFTTTTEFHKLVNEETNTTRKPGIFIHIQPDDNDGKEFLRQYGVSGNFPALVAVIPPRRPIVVTTSEDGEMQNNRQVRMTAGDLLEAVGNLQ</sequence>
<dbReference type="OrthoDB" id="10544224at2759"/>
<organism evidence="1 2">
    <name type="scientific">Branchiostoma lanceolatum</name>
    <name type="common">Common lancelet</name>
    <name type="synonym">Amphioxus lanceolatum</name>
    <dbReference type="NCBI Taxonomy" id="7740"/>
    <lineage>
        <taxon>Eukaryota</taxon>
        <taxon>Metazoa</taxon>
        <taxon>Chordata</taxon>
        <taxon>Cephalochordata</taxon>
        <taxon>Leptocardii</taxon>
        <taxon>Amphioxiformes</taxon>
        <taxon>Branchiostomatidae</taxon>
        <taxon>Branchiostoma</taxon>
    </lineage>
</organism>
<gene>
    <name evidence="1" type="primary">Hypp9505</name>
    <name evidence="1" type="ORF">BLAG_LOCUS26043</name>
</gene>
<name>A0A8S4MMY1_BRALA</name>
<evidence type="ECO:0000313" key="2">
    <source>
        <dbReference type="Proteomes" id="UP000838412"/>
    </source>
</evidence>
<reference evidence="1" key="1">
    <citation type="submission" date="2022-01" db="EMBL/GenBank/DDBJ databases">
        <authorList>
            <person name="Braso-Vives M."/>
        </authorList>
    </citation>
    <scope>NUCLEOTIDE SEQUENCE</scope>
</reference>
<dbReference type="AlphaFoldDB" id="A0A8S4MMY1"/>
<keyword evidence="2" id="KW-1185">Reference proteome</keyword>
<dbReference type="Proteomes" id="UP000838412">
    <property type="component" value="Unassembled WGS sequence"/>
</dbReference>
<comment type="caution">
    <text evidence="1">The sequence shown here is derived from an EMBL/GenBank/DDBJ whole genome shotgun (WGS) entry which is preliminary data.</text>
</comment>
<protein>
    <submittedName>
        <fullName evidence="1">Hypp9505 protein</fullName>
    </submittedName>
</protein>